<name>A0A2R8AGX8_9RHOB</name>
<dbReference type="EMBL" id="OMOI01000001">
    <property type="protein sequence ID" value="SPF75268.1"/>
    <property type="molecule type" value="Genomic_DNA"/>
</dbReference>
<evidence type="ECO:0000256" key="2">
    <source>
        <dbReference type="SAM" id="SignalP"/>
    </source>
</evidence>
<keyword evidence="4" id="KW-1185">Reference proteome</keyword>
<feature type="region of interest" description="Disordered" evidence="1">
    <location>
        <begin position="156"/>
        <end position="185"/>
    </location>
</feature>
<sequence length="732" mass="80299">MRNQAFLFAAICLMSMPALARDVAVRSGEHEAFTRLVFYLKPADKFEISKTKEGYLLSLSPDVTGYNLSRAFDLIGRTRVRTLTPTKSGALDIQKGCDCHIKELRLSTGELVLDIVDGPDPNNIPSTTSRFFPVPRTMNVDQQRATLPLLNAAADQSEMIDNQDKPSGASAAEDSGTASETPQLDKQELLSQLSRAASQGLIDANINPPDILRNADPADTTEPTLETQLIPHSPEHQVRMQTAVEQARADHFGGGEPASTSQPCLPDQQFDIARWGVYTSEVNAPVFESSDFLGEFDRPDMDRLVSHIRQKIYMTFGLEALQLMENYGDDMGDGAVLRMMAEVVEFGEAKSHADWDSQLICNTRGAMWAALAQPTIEDKINTKAILRSFSELPPHLRSHLAPILARKFLNSGRVGTAVEIRNIATRSALAPSGAASVLDADIDIAEGKVEKGEQRLTDMIQEDHSQTQPAILALIKSKLQNDRGISDHELTLLASVAFEHKESRAGDELRQLHIRALFHMGRFAQAFELLDNPPNGSVQAKHLDDAGSYLVSLGSDAEFLIYLLTRTDWGTTSAEVRLMMAERLRTLGFPEHARRLVLSGDDTPSRTAREFLAEVALAQDKPKVALGYLTGLTSDNASSLRKIALDKSINPDGNSLPSSPANNPSDVWHKLNNSDHPIPAEVQKILSLETSPFMGDSQTRLQTYQGILDGSSETRTALNELLNMFPSIDGAR</sequence>
<dbReference type="Proteomes" id="UP000244911">
    <property type="component" value="Unassembled WGS sequence"/>
</dbReference>
<keyword evidence="2" id="KW-0732">Signal</keyword>
<dbReference type="RefSeq" id="WP_146183973.1">
    <property type="nucleotide sequence ID" value="NZ_OMOI01000001.1"/>
</dbReference>
<evidence type="ECO:0000256" key="1">
    <source>
        <dbReference type="SAM" id="MobiDB-lite"/>
    </source>
</evidence>
<evidence type="ECO:0000313" key="3">
    <source>
        <dbReference type="EMBL" id="SPF75268.1"/>
    </source>
</evidence>
<proteinExistence type="predicted"/>
<feature type="region of interest" description="Disordered" evidence="1">
    <location>
        <begin position="201"/>
        <end position="221"/>
    </location>
</feature>
<dbReference type="OrthoDB" id="7847197at2"/>
<dbReference type="AlphaFoldDB" id="A0A2R8AGX8"/>
<reference evidence="3 4" key="1">
    <citation type="submission" date="2018-03" db="EMBL/GenBank/DDBJ databases">
        <authorList>
            <person name="Keele B.F."/>
        </authorList>
    </citation>
    <scope>NUCLEOTIDE SEQUENCE [LARGE SCALE GENOMIC DNA]</scope>
    <source>
        <strain evidence="3 4">CECT 8811</strain>
    </source>
</reference>
<protein>
    <submittedName>
        <fullName evidence="3">Uncharacterized protein</fullName>
    </submittedName>
</protein>
<gene>
    <name evidence="3" type="ORF">ALP8811_00255</name>
</gene>
<organism evidence="3 4">
    <name type="scientific">Aliiroseovarius pelagivivens</name>
    <dbReference type="NCBI Taxonomy" id="1639690"/>
    <lineage>
        <taxon>Bacteria</taxon>
        <taxon>Pseudomonadati</taxon>
        <taxon>Pseudomonadota</taxon>
        <taxon>Alphaproteobacteria</taxon>
        <taxon>Rhodobacterales</taxon>
        <taxon>Paracoccaceae</taxon>
        <taxon>Aliiroseovarius</taxon>
    </lineage>
</organism>
<evidence type="ECO:0000313" key="4">
    <source>
        <dbReference type="Proteomes" id="UP000244911"/>
    </source>
</evidence>
<feature type="chain" id="PRO_5015356608" evidence="2">
    <location>
        <begin position="21"/>
        <end position="732"/>
    </location>
</feature>
<accession>A0A2R8AGX8</accession>
<feature type="signal peptide" evidence="2">
    <location>
        <begin position="1"/>
        <end position="20"/>
    </location>
</feature>